<evidence type="ECO:0000256" key="1">
    <source>
        <dbReference type="SAM" id="Phobius"/>
    </source>
</evidence>
<gene>
    <name evidence="2" type="ORF">Vau01_103030</name>
</gene>
<evidence type="ECO:0000313" key="3">
    <source>
        <dbReference type="Proteomes" id="UP000612585"/>
    </source>
</evidence>
<dbReference type="RefSeq" id="WP_204008670.1">
    <property type="nucleotide sequence ID" value="NZ_BOPG01000083.1"/>
</dbReference>
<keyword evidence="1" id="KW-0472">Membrane</keyword>
<keyword evidence="1" id="KW-1133">Transmembrane helix</keyword>
<sequence>MNDLDELRGLRADLTPADPAALARARAAMFHPRPRRVRRRWLLLPAAATAALALVAGVGVWGGGPDRPAAGPPPRTQDRIEDPLTPDLVLRGAATRVAQEQPLAARNDQFVYVESAVGGPEGMVTPANTTFVRSTRKIWLSVDGTRDGLLIGKVVPGRGEERITLDGCGDGKGCTPIRNFHDNLPSDVAALQAWFDQQIAARNKGAVAKEKVADRYAWAIASALLGEAYVPPATRAAIFTVLSRTTGLSVVRDVVDAAGRTGVSVGITSEYARSEIIFDPSTYQYLGQRVVGLEDSQFLRKGQVASESAQLKIAIVDRPGQIA</sequence>
<keyword evidence="3" id="KW-1185">Reference proteome</keyword>
<reference evidence="2" key="1">
    <citation type="submission" date="2021-01" db="EMBL/GenBank/DDBJ databases">
        <title>Whole genome shotgun sequence of Virgisporangium aurantiacum NBRC 16421.</title>
        <authorList>
            <person name="Komaki H."/>
            <person name="Tamura T."/>
        </authorList>
    </citation>
    <scope>NUCLEOTIDE SEQUENCE</scope>
    <source>
        <strain evidence="2">NBRC 16421</strain>
    </source>
</reference>
<organism evidence="2 3">
    <name type="scientific">Virgisporangium aurantiacum</name>
    <dbReference type="NCBI Taxonomy" id="175570"/>
    <lineage>
        <taxon>Bacteria</taxon>
        <taxon>Bacillati</taxon>
        <taxon>Actinomycetota</taxon>
        <taxon>Actinomycetes</taxon>
        <taxon>Micromonosporales</taxon>
        <taxon>Micromonosporaceae</taxon>
        <taxon>Virgisporangium</taxon>
    </lineage>
</organism>
<dbReference type="Proteomes" id="UP000612585">
    <property type="component" value="Unassembled WGS sequence"/>
</dbReference>
<dbReference type="InterPro" id="IPR047789">
    <property type="entry name" value="CU044_5270-like"/>
</dbReference>
<evidence type="ECO:0008006" key="4">
    <source>
        <dbReference type="Google" id="ProtNLM"/>
    </source>
</evidence>
<accession>A0A8J4E8H2</accession>
<comment type="caution">
    <text evidence="2">The sequence shown here is derived from an EMBL/GenBank/DDBJ whole genome shotgun (WGS) entry which is preliminary data.</text>
</comment>
<proteinExistence type="predicted"/>
<keyword evidence="1" id="KW-0812">Transmembrane</keyword>
<dbReference type="AlphaFoldDB" id="A0A8J4E8H2"/>
<dbReference type="EMBL" id="BOPG01000083">
    <property type="protein sequence ID" value="GIJ62787.1"/>
    <property type="molecule type" value="Genomic_DNA"/>
</dbReference>
<name>A0A8J4E8H2_9ACTN</name>
<feature type="transmembrane region" description="Helical" evidence="1">
    <location>
        <begin position="41"/>
        <end position="64"/>
    </location>
</feature>
<dbReference type="NCBIfam" id="NF038083">
    <property type="entry name" value="CU044_5270_fam"/>
    <property type="match status" value="1"/>
</dbReference>
<evidence type="ECO:0000313" key="2">
    <source>
        <dbReference type="EMBL" id="GIJ62787.1"/>
    </source>
</evidence>
<protein>
    <recommendedName>
        <fullName evidence="4">CU044_5270 family protein</fullName>
    </recommendedName>
</protein>